<feature type="domain" description="Fimbrial-type adhesion" evidence="6">
    <location>
        <begin position="29"/>
        <end position="188"/>
    </location>
</feature>
<feature type="signal peptide" evidence="5">
    <location>
        <begin position="1"/>
        <end position="24"/>
    </location>
</feature>
<dbReference type="PANTHER" id="PTHR33420:SF3">
    <property type="entry name" value="FIMBRIAL SUBUNIT ELFA"/>
    <property type="match status" value="1"/>
</dbReference>
<dbReference type="InterPro" id="IPR008966">
    <property type="entry name" value="Adhesion_dom_sf"/>
</dbReference>
<gene>
    <name evidence="7" type="ORF">ISP19_14755</name>
</gene>
<dbReference type="EMBL" id="JADIKE010000037">
    <property type="protein sequence ID" value="MBM7126639.1"/>
    <property type="molecule type" value="Genomic_DNA"/>
</dbReference>
<evidence type="ECO:0000256" key="4">
    <source>
        <dbReference type="ARBA" id="ARBA00023263"/>
    </source>
</evidence>
<reference evidence="7" key="1">
    <citation type="submission" date="2020-10" db="EMBL/GenBank/DDBJ databases">
        <title>Phylogeny of dyella-like bacteria.</title>
        <authorList>
            <person name="Fu J."/>
        </authorList>
    </citation>
    <scope>NUCLEOTIDE SEQUENCE</scope>
    <source>
        <strain evidence="7">DHOC52</strain>
    </source>
</reference>
<evidence type="ECO:0000313" key="7">
    <source>
        <dbReference type="EMBL" id="MBM7126639.1"/>
    </source>
</evidence>
<dbReference type="RefSeq" id="WP_204683170.1">
    <property type="nucleotide sequence ID" value="NZ_BSNR01000004.1"/>
</dbReference>
<protein>
    <submittedName>
        <fullName evidence="7">Type 1 fimbrial protein</fullName>
    </submittedName>
</protein>
<dbReference type="PANTHER" id="PTHR33420">
    <property type="entry name" value="FIMBRIAL SUBUNIT ELFA-RELATED"/>
    <property type="match status" value="1"/>
</dbReference>
<comment type="caution">
    <text evidence="7">The sequence shown here is derived from an EMBL/GenBank/DDBJ whole genome shotgun (WGS) entry which is preliminary data.</text>
</comment>
<evidence type="ECO:0000256" key="5">
    <source>
        <dbReference type="SAM" id="SignalP"/>
    </source>
</evidence>
<keyword evidence="4" id="KW-0281">Fimbrium</keyword>
<sequence length="189" mass="18517">MKKLILSAALIAGLGALASQAAMAADGTITFNGNISAVTCSVHGGTPGSGSGNFPVNLPSVAASAFADGVGSVAGATPYNIYVGAAGEAGCTNGTQVSVHYEPTSPRVDTTTGNLSLDNTAGAATGVQLQLLNGGDKSVINLATAPDSTPVTVADNTATLPFYAQYVSTGADVTAGPANSSVLYSVEYN</sequence>
<comment type="subcellular location">
    <subcellularLocation>
        <location evidence="1">Fimbrium</location>
    </subcellularLocation>
</comment>
<feature type="chain" id="PRO_5045991797" evidence="5">
    <location>
        <begin position="25"/>
        <end position="189"/>
    </location>
</feature>
<name>A0ABS2K650_9GAMM</name>
<dbReference type="InterPro" id="IPR000259">
    <property type="entry name" value="Adhesion_dom_fimbrial"/>
</dbReference>
<dbReference type="InterPro" id="IPR050263">
    <property type="entry name" value="Bact_Fimbrial_Adh_Pro"/>
</dbReference>
<dbReference type="Gene3D" id="2.60.40.1090">
    <property type="entry name" value="Fimbrial-type adhesion domain"/>
    <property type="match status" value="1"/>
</dbReference>
<evidence type="ECO:0000313" key="8">
    <source>
        <dbReference type="Proteomes" id="UP001430149"/>
    </source>
</evidence>
<evidence type="ECO:0000256" key="3">
    <source>
        <dbReference type="ARBA" id="ARBA00022729"/>
    </source>
</evidence>
<keyword evidence="8" id="KW-1185">Reference proteome</keyword>
<evidence type="ECO:0000259" key="6">
    <source>
        <dbReference type="Pfam" id="PF00419"/>
    </source>
</evidence>
<dbReference type="Proteomes" id="UP001430149">
    <property type="component" value="Unassembled WGS sequence"/>
</dbReference>
<evidence type="ECO:0000256" key="2">
    <source>
        <dbReference type="ARBA" id="ARBA00006671"/>
    </source>
</evidence>
<evidence type="ECO:0000256" key="1">
    <source>
        <dbReference type="ARBA" id="ARBA00004561"/>
    </source>
</evidence>
<comment type="similarity">
    <text evidence="2">Belongs to the fimbrial protein family.</text>
</comment>
<dbReference type="InterPro" id="IPR036937">
    <property type="entry name" value="Adhesion_dom_fimbrial_sf"/>
</dbReference>
<dbReference type="Pfam" id="PF00419">
    <property type="entry name" value="Fimbrial"/>
    <property type="match status" value="1"/>
</dbReference>
<proteinExistence type="inferred from homology"/>
<dbReference type="SUPFAM" id="SSF49401">
    <property type="entry name" value="Bacterial adhesins"/>
    <property type="match status" value="1"/>
</dbReference>
<organism evidence="7 8">
    <name type="scientific">Dyella flava</name>
    <dbReference type="NCBI Taxonomy" id="1920170"/>
    <lineage>
        <taxon>Bacteria</taxon>
        <taxon>Pseudomonadati</taxon>
        <taxon>Pseudomonadota</taxon>
        <taxon>Gammaproteobacteria</taxon>
        <taxon>Lysobacterales</taxon>
        <taxon>Rhodanobacteraceae</taxon>
        <taxon>Dyella</taxon>
    </lineage>
</organism>
<keyword evidence="3 5" id="KW-0732">Signal</keyword>
<accession>A0ABS2K650</accession>